<evidence type="ECO:0000256" key="4">
    <source>
        <dbReference type="ARBA" id="ARBA00041948"/>
    </source>
</evidence>
<reference evidence="9" key="1">
    <citation type="submission" date="2003-08" db="EMBL/GenBank/DDBJ databases">
        <authorList>
            <person name="Birren B."/>
            <person name="Nusbaum C."/>
            <person name="Abebe A."/>
            <person name="Abouelleil A."/>
            <person name="Adekoya E."/>
            <person name="Ait-zahra M."/>
            <person name="Allen N."/>
            <person name="Allen T."/>
            <person name="An P."/>
            <person name="Anderson M."/>
            <person name="Anderson S."/>
            <person name="Arachchi H."/>
            <person name="Armbruster J."/>
            <person name="Bachantsang P."/>
            <person name="Baldwin J."/>
            <person name="Barry A."/>
            <person name="Bayul T."/>
            <person name="Blitshsteyn B."/>
            <person name="Bloom T."/>
            <person name="Blye J."/>
            <person name="Boguslavskiy L."/>
            <person name="Borowsky M."/>
            <person name="Boukhgalter B."/>
            <person name="Brunache A."/>
            <person name="Butler J."/>
            <person name="Calixte N."/>
            <person name="Calvo S."/>
            <person name="Camarata J."/>
            <person name="Campo K."/>
            <person name="Chang J."/>
            <person name="Cheshatsang Y."/>
            <person name="Citroen M."/>
            <person name="Collymore A."/>
            <person name="Considine T."/>
            <person name="Cook A."/>
            <person name="Cooke P."/>
            <person name="Corum B."/>
            <person name="Cuomo C."/>
            <person name="David R."/>
            <person name="Dawoe T."/>
            <person name="Degray S."/>
            <person name="Dodge S."/>
            <person name="Dooley K."/>
            <person name="Dorje P."/>
            <person name="Dorjee K."/>
            <person name="Dorris L."/>
            <person name="Duffey N."/>
            <person name="Dupes A."/>
            <person name="Elkins T."/>
            <person name="Engels R."/>
            <person name="Erickson J."/>
            <person name="Farina A."/>
            <person name="Faro S."/>
            <person name="Ferreira P."/>
            <person name="Fischer H."/>
            <person name="Fitzgerald M."/>
            <person name="Foley K."/>
            <person name="Gage D."/>
            <person name="Galagan J."/>
            <person name="Gearin G."/>
            <person name="Gnerre S."/>
            <person name="Gnirke A."/>
            <person name="Goyette A."/>
            <person name="Graham J."/>
            <person name="Grandbois E."/>
            <person name="Gyaltsen K."/>
            <person name="Hafez N."/>
            <person name="Hagopian D."/>
            <person name="Hagos B."/>
            <person name="Hall J."/>
            <person name="Hatcher B."/>
            <person name="Heller A."/>
            <person name="Higgins H."/>
            <person name="Honan T."/>
            <person name="Horn A."/>
            <person name="Houde N."/>
            <person name="Hughes L."/>
            <person name="Hulme W."/>
            <person name="Husby E."/>
            <person name="Iliev I."/>
            <person name="Jaffe D."/>
            <person name="Jones C."/>
            <person name="Kamal M."/>
            <person name="Kamat A."/>
            <person name="Kamvysselis M."/>
            <person name="Karlsson E."/>
            <person name="Kells C."/>
            <person name="Kieu A."/>
            <person name="Kisner P."/>
            <person name="Kodira C."/>
            <person name="Kulbokas E."/>
            <person name="Labutti K."/>
            <person name="Lama D."/>
            <person name="Landers T."/>
            <person name="Leger J."/>
            <person name="Levine S."/>
            <person name="Lewis D."/>
            <person name="Lewis T."/>
            <person name="Lindblad-toh K."/>
            <person name="Liu X."/>
            <person name="Lokyitsang T."/>
            <person name="Lokyitsang Y."/>
            <person name="Lucien O."/>
            <person name="Lui A."/>
            <person name="Ma L.J."/>
            <person name="Mabbitt R."/>
            <person name="Macdonald J."/>
            <person name="Maclean C."/>
            <person name="Major J."/>
            <person name="Manning J."/>
            <person name="Marabella R."/>
            <person name="Maru K."/>
            <person name="Matthews C."/>
            <person name="Mauceli E."/>
            <person name="Mccarthy M."/>
            <person name="Mcdonough S."/>
            <person name="Mcghee T."/>
            <person name="Meldrim J."/>
            <person name="Meneus L."/>
            <person name="Mesirov J."/>
            <person name="Mihalev A."/>
            <person name="Mihova T."/>
            <person name="Mikkelsen T."/>
            <person name="Mlenga V."/>
            <person name="Moru K."/>
            <person name="Mozes J."/>
            <person name="Mulrain L."/>
            <person name="Munson G."/>
            <person name="Naylor J."/>
            <person name="Newes C."/>
            <person name="Nguyen C."/>
            <person name="Nguyen N."/>
            <person name="Nguyen T."/>
            <person name="Nicol R."/>
            <person name="Nielsen C."/>
            <person name="Nizzari M."/>
            <person name="Norbu C."/>
            <person name="Norbu N."/>
            <person name="O'donnell P."/>
            <person name="Okoawo O."/>
            <person name="O'leary S."/>
            <person name="Omotosho B."/>
            <person name="O'neill K."/>
            <person name="Osman S."/>
            <person name="Parker S."/>
            <person name="Perrin D."/>
            <person name="Phunkhang P."/>
            <person name="Piqani B."/>
            <person name="Purcell S."/>
            <person name="Rachupka T."/>
            <person name="Ramasamy U."/>
            <person name="Rameau R."/>
            <person name="Ray V."/>
            <person name="Raymond C."/>
            <person name="Retta R."/>
            <person name="Richardson S."/>
            <person name="Rise C."/>
            <person name="Rodriguez J."/>
            <person name="Rogers J."/>
            <person name="Rogov P."/>
            <person name="Rutman M."/>
            <person name="Schupbach R."/>
            <person name="Seaman C."/>
            <person name="Settipalli S."/>
            <person name="Sharpe T."/>
            <person name="Sheridan J."/>
            <person name="Sherpa N."/>
            <person name="Shi J."/>
            <person name="Smirnov S."/>
            <person name="Smith C."/>
            <person name="Sougnez C."/>
            <person name="Spencer B."/>
            <person name="Stalker J."/>
            <person name="Stange-thomann N."/>
            <person name="Stavropoulos S."/>
            <person name="Stetson K."/>
            <person name="Stone C."/>
            <person name="Stone S."/>
            <person name="Stubbs M."/>
            <person name="Talamas J."/>
            <person name="Tchuinga P."/>
            <person name="Tenzing P."/>
            <person name="Tesfaye S."/>
            <person name="Theodore J."/>
            <person name="Thoulutsang Y."/>
            <person name="Topham K."/>
            <person name="Towey S."/>
            <person name="Tsamla T."/>
            <person name="Tsomo N."/>
            <person name="Vallee D."/>
            <person name="Vassiliev H."/>
            <person name="Venkataraman V."/>
            <person name="Vinson J."/>
            <person name="Vo A."/>
            <person name="Wade C."/>
            <person name="Wang S."/>
            <person name="Wangchuk T."/>
            <person name="Wangdi T."/>
            <person name="Whittaker C."/>
            <person name="Wilkinson J."/>
            <person name="Wu Y."/>
            <person name="Wyman D."/>
            <person name="Yadav S."/>
            <person name="Yang S."/>
            <person name="Yang X."/>
            <person name="Yeager S."/>
            <person name="Yee E."/>
            <person name="Young G."/>
            <person name="Zainoun J."/>
            <person name="Zembeck L."/>
            <person name="Zimmer A."/>
            <person name="Zody M."/>
            <person name="Lander E."/>
        </authorList>
    </citation>
    <scope>NUCLEOTIDE SEQUENCE [LARGE SCALE GENOMIC DNA]</scope>
</reference>
<dbReference type="PROSITE" id="PS50076">
    <property type="entry name" value="DNAJ_2"/>
    <property type="match status" value="1"/>
</dbReference>
<dbReference type="OMA" id="FAGRDFY"/>
<dbReference type="CDD" id="cd06257">
    <property type="entry name" value="DnaJ"/>
    <property type="match status" value="1"/>
</dbReference>
<name>H2ZCH0_CIOSA</name>
<dbReference type="PANTHER" id="PTHR44298">
    <property type="entry name" value="DNAJ HOMOLOG SUBFAMILY B MEMBER 11"/>
    <property type="match status" value="1"/>
</dbReference>
<dbReference type="CDD" id="cd10747">
    <property type="entry name" value="DnaJ_C"/>
    <property type="match status" value="1"/>
</dbReference>
<feature type="domain" description="J" evidence="7">
    <location>
        <begin position="2"/>
        <end position="67"/>
    </location>
</feature>
<evidence type="ECO:0000256" key="5">
    <source>
        <dbReference type="ARBA" id="ARBA00042329"/>
    </source>
</evidence>
<evidence type="ECO:0000256" key="1">
    <source>
        <dbReference type="ARBA" id="ARBA00022729"/>
    </source>
</evidence>
<evidence type="ECO:0000313" key="8">
    <source>
        <dbReference type="Ensembl" id="ENSCSAVP00000015286.1"/>
    </source>
</evidence>
<dbReference type="HOGENOM" id="CLU_017633_0_0_1"/>
<reference evidence="8" key="2">
    <citation type="submission" date="2025-08" db="UniProtKB">
        <authorList>
            <consortium name="Ensembl"/>
        </authorList>
    </citation>
    <scope>IDENTIFICATION</scope>
</reference>
<dbReference type="InterPro" id="IPR018253">
    <property type="entry name" value="DnaJ_domain_CS"/>
</dbReference>
<comment type="function">
    <text evidence="6">As a co-chaperone for HSPA5 it is required for proper folding, trafficking or degradation of proteins. Binds directly to both unfolded proteins that are substrates for ERAD and nascent unfolded peptide chains, but dissociates from the HSPA5-unfolded protein complex before folding is completed. May help recruiting HSPA5 and other chaperones to the substrate. Stimulates HSPA5 ATPase activity. It is necessary for maturation and correct trafficking of PKD1.</text>
</comment>
<dbReference type="SUPFAM" id="SSF49493">
    <property type="entry name" value="HSP40/DnaJ peptide-binding domain"/>
    <property type="match status" value="2"/>
</dbReference>
<dbReference type="GO" id="GO:0006457">
    <property type="term" value="P:protein folding"/>
    <property type="evidence" value="ECO:0007669"/>
    <property type="project" value="InterPro"/>
</dbReference>
<dbReference type="InterPro" id="IPR002939">
    <property type="entry name" value="DnaJ_C"/>
</dbReference>
<accession>H2ZCH0</accession>
<dbReference type="SMART" id="SM00271">
    <property type="entry name" value="DnaJ"/>
    <property type="match status" value="1"/>
</dbReference>
<dbReference type="InterPro" id="IPR001623">
    <property type="entry name" value="DnaJ_domain"/>
</dbReference>
<dbReference type="InterPro" id="IPR036869">
    <property type="entry name" value="J_dom_sf"/>
</dbReference>
<dbReference type="InterPro" id="IPR008971">
    <property type="entry name" value="HSP40/DnaJ_pept-bd"/>
</dbReference>
<dbReference type="STRING" id="51511.ENSCSAVP00000015286"/>
<organism evidence="8 9">
    <name type="scientific">Ciona savignyi</name>
    <name type="common">Pacific transparent sea squirt</name>
    <dbReference type="NCBI Taxonomy" id="51511"/>
    <lineage>
        <taxon>Eukaryota</taxon>
        <taxon>Metazoa</taxon>
        <taxon>Chordata</taxon>
        <taxon>Tunicata</taxon>
        <taxon>Ascidiacea</taxon>
        <taxon>Phlebobranchia</taxon>
        <taxon>Cionidae</taxon>
        <taxon>Ciona</taxon>
    </lineage>
</organism>
<dbReference type="Gene3D" id="1.10.287.110">
    <property type="entry name" value="DnaJ domain"/>
    <property type="match status" value="1"/>
</dbReference>
<protein>
    <recommendedName>
        <fullName evidence="2">DnaJ homolog subfamily B member 11</fullName>
    </recommendedName>
    <alternativeName>
        <fullName evidence="4">ER-associated DNAJ</fullName>
    </alternativeName>
    <alternativeName>
        <fullName evidence="5">ER-associated Hsp40 co-chaperone</fullName>
    </alternativeName>
    <alternativeName>
        <fullName evidence="3">Endoplasmic reticulum DNA J domain-containing protein 3</fullName>
    </alternativeName>
</protein>
<dbReference type="GO" id="GO:0051787">
    <property type="term" value="F:misfolded protein binding"/>
    <property type="evidence" value="ECO:0007669"/>
    <property type="project" value="TreeGrafter"/>
</dbReference>
<keyword evidence="9" id="KW-1185">Reference proteome</keyword>
<dbReference type="Proteomes" id="UP000007875">
    <property type="component" value="Unassembled WGS sequence"/>
</dbReference>
<sequence>RDFYKILQVSKEATTKQIKSAYRKLAKQMHPDKNPDDPTATEKFQELALAYEVLADEKKRKKYDQFGEEGLKDEMSGGGHDPFSSFFGDFFSFNFNGEQQGQRDVIKGDSFVIPLEVTLEEIYSGNFVEIVRNKPVMKPTSGTRQCNCRNEMKTTQVGPGRIQMTQQRVCDECPNVKFVNEEKVLEMEVEPGMEEGSQYPFGGEGEPDIDGEPGDINFQIKILKHPIFERNMLDLYTNVTISLTDALLGFSMNITHLDGKQVRVLPTTRCRKTNHAVCRKTDHAVSQKLTTRGLKNYHLVSLKKTCDITKHHDCLFRLNMYNLKKNMLIQVHIERKQVTWPGARIKKKGEGLPSNENYNLRGNLIITFDVDFPRGELNQKQKEEISKILKQKSKQKIYNGLQGY</sequence>
<evidence type="ECO:0000256" key="3">
    <source>
        <dbReference type="ARBA" id="ARBA00041532"/>
    </source>
</evidence>
<dbReference type="Pfam" id="PF01556">
    <property type="entry name" value="DnaJ_C"/>
    <property type="match status" value="1"/>
</dbReference>
<dbReference type="InParanoid" id="H2ZCH0"/>
<dbReference type="GeneTree" id="ENSGT00940000155792"/>
<evidence type="ECO:0000256" key="6">
    <source>
        <dbReference type="ARBA" id="ARBA00046194"/>
    </source>
</evidence>
<evidence type="ECO:0000313" key="9">
    <source>
        <dbReference type="Proteomes" id="UP000007875"/>
    </source>
</evidence>
<dbReference type="Ensembl" id="ENSCSAVT00000015461.1">
    <property type="protein sequence ID" value="ENSCSAVP00000015286.1"/>
    <property type="gene ID" value="ENSCSAVG00000008972.1"/>
</dbReference>
<dbReference type="InterPro" id="IPR051736">
    <property type="entry name" value="DnaJ-B11-like"/>
</dbReference>
<proteinExistence type="predicted"/>
<dbReference type="FunCoup" id="H2ZCH0">
    <property type="interactions" value="551"/>
</dbReference>
<reference evidence="8" key="3">
    <citation type="submission" date="2025-09" db="UniProtKB">
        <authorList>
            <consortium name="Ensembl"/>
        </authorList>
    </citation>
    <scope>IDENTIFICATION</scope>
</reference>
<dbReference type="eggNOG" id="KOG0713">
    <property type="taxonomic scope" value="Eukaryota"/>
</dbReference>
<evidence type="ECO:0000259" key="7">
    <source>
        <dbReference type="PROSITE" id="PS50076"/>
    </source>
</evidence>
<dbReference type="PRINTS" id="PR00625">
    <property type="entry name" value="JDOMAIN"/>
</dbReference>
<dbReference type="PANTHER" id="PTHR44298:SF1">
    <property type="entry name" value="DNAJ HOMOLOG SUBFAMILY B MEMBER 11"/>
    <property type="match status" value="1"/>
</dbReference>
<dbReference type="Pfam" id="PF00226">
    <property type="entry name" value="DnaJ"/>
    <property type="match status" value="1"/>
</dbReference>
<dbReference type="PROSITE" id="PS00636">
    <property type="entry name" value="DNAJ_1"/>
    <property type="match status" value="1"/>
</dbReference>
<dbReference type="Gene3D" id="2.60.260.20">
    <property type="entry name" value="Urease metallochaperone UreE, N-terminal domain"/>
    <property type="match status" value="2"/>
</dbReference>
<keyword evidence="1" id="KW-0732">Signal</keyword>
<dbReference type="SUPFAM" id="SSF46565">
    <property type="entry name" value="Chaperone J-domain"/>
    <property type="match status" value="1"/>
</dbReference>
<dbReference type="AlphaFoldDB" id="H2ZCH0"/>
<evidence type="ECO:0000256" key="2">
    <source>
        <dbReference type="ARBA" id="ARBA00039611"/>
    </source>
</evidence>
<dbReference type="GO" id="GO:0005783">
    <property type="term" value="C:endoplasmic reticulum"/>
    <property type="evidence" value="ECO:0007669"/>
    <property type="project" value="TreeGrafter"/>
</dbReference>
<dbReference type="GO" id="GO:0051082">
    <property type="term" value="F:unfolded protein binding"/>
    <property type="evidence" value="ECO:0007669"/>
    <property type="project" value="InterPro"/>
</dbReference>